<dbReference type="GO" id="GO:0006508">
    <property type="term" value="P:proteolysis"/>
    <property type="evidence" value="ECO:0007669"/>
    <property type="project" value="UniProtKB-KW"/>
</dbReference>
<dbReference type="InterPro" id="IPR000209">
    <property type="entry name" value="Peptidase_S8/S53_dom"/>
</dbReference>
<accession>A0A511J0I9</accession>
<evidence type="ECO:0000256" key="2">
    <source>
        <dbReference type="ARBA" id="ARBA00022670"/>
    </source>
</evidence>
<feature type="active site" description="Charge relay system" evidence="5">
    <location>
        <position position="388"/>
    </location>
</feature>
<organism evidence="10 11">
    <name type="scientific">Enterococcus villorum</name>
    <dbReference type="NCBI Taxonomy" id="112904"/>
    <lineage>
        <taxon>Bacteria</taxon>
        <taxon>Bacillati</taxon>
        <taxon>Bacillota</taxon>
        <taxon>Bacilli</taxon>
        <taxon>Lactobacillales</taxon>
        <taxon>Enterococcaceae</taxon>
        <taxon>Enterococcus</taxon>
    </lineage>
</organism>
<dbReference type="Proteomes" id="UP000321830">
    <property type="component" value="Unassembled WGS sequence"/>
</dbReference>
<dbReference type="InterPro" id="IPR050131">
    <property type="entry name" value="Peptidase_S8_subtilisin-like"/>
</dbReference>
<dbReference type="PRINTS" id="PR00723">
    <property type="entry name" value="SUBTILISIN"/>
</dbReference>
<evidence type="ECO:0000256" key="3">
    <source>
        <dbReference type="ARBA" id="ARBA00022801"/>
    </source>
</evidence>
<keyword evidence="7" id="KW-0732">Signal</keyword>
<comment type="similarity">
    <text evidence="1 5 6">Belongs to the peptidase S8 family.</text>
</comment>
<dbReference type="GO" id="GO:0004252">
    <property type="term" value="F:serine-type endopeptidase activity"/>
    <property type="evidence" value="ECO:0007669"/>
    <property type="project" value="UniProtKB-UniRule"/>
</dbReference>
<evidence type="ECO:0000256" key="6">
    <source>
        <dbReference type="RuleBase" id="RU003355"/>
    </source>
</evidence>
<feature type="active site" description="Charge relay system" evidence="5">
    <location>
        <position position="232"/>
    </location>
</feature>
<dbReference type="PROSITE" id="PS00138">
    <property type="entry name" value="SUBTILASE_SER"/>
    <property type="match status" value="1"/>
</dbReference>
<dbReference type="InterPro" id="IPR054399">
    <property type="entry name" value="Fervidolysin-like_N_prodom"/>
</dbReference>
<evidence type="ECO:0000313" key="11">
    <source>
        <dbReference type="Proteomes" id="UP000321830"/>
    </source>
</evidence>
<dbReference type="PROSITE" id="PS00136">
    <property type="entry name" value="SUBTILASE_ASP"/>
    <property type="match status" value="1"/>
</dbReference>
<dbReference type="RefSeq" id="WP_010750177.1">
    <property type="nucleotide sequence ID" value="NZ_BJWF01000006.1"/>
</dbReference>
<dbReference type="InterPro" id="IPR015500">
    <property type="entry name" value="Peptidase_S8_subtilisin-rel"/>
</dbReference>
<evidence type="ECO:0000256" key="5">
    <source>
        <dbReference type="PROSITE-ProRule" id="PRU01240"/>
    </source>
</evidence>
<dbReference type="InterPro" id="IPR023827">
    <property type="entry name" value="Peptidase_S8_Asp-AS"/>
</dbReference>
<evidence type="ECO:0000256" key="7">
    <source>
        <dbReference type="SAM" id="SignalP"/>
    </source>
</evidence>
<feature type="domain" description="Fervidolysin-like N-terminal prodomain" evidence="9">
    <location>
        <begin position="47"/>
        <end position="133"/>
    </location>
</feature>
<comment type="caution">
    <text evidence="10">The sequence shown here is derived from an EMBL/GenBank/DDBJ whole genome shotgun (WGS) entry which is preliminary data.</text>
</comment>
<dbReference type="PANTHER" id="PTHR43806">
    <property type="entry name" value="PEPTIDASE S8"/>
    <property type="match status" value="1"/>
</dbReference>
<dbReference type="CDD" id="cd07473">
    <property type="entry name" value="Peptidases_S8_Subtilisin_like"/>
    <property type="match status" value="1"/>
</dbReference>
<dbReference type="SUPFAM" id="SSF52743">
    <property type="entry name" value="Subtilisin-like"/>
    <property type="match status" value="1"/>
</dbReference>
<proteinExistence type="inferred from homology"/>
<dbReference type="InterPro" id="IPR023828">
    <property type="entry name" value="Peptidase_S8_Ser-AS"/>
</dbReference>
<keyword evidence="2 5" id="KW-0645">Protease</keyword>
<dbReference type="PROSITE" id="PS00137">
    <property type="entry name" value="SUBTILASE_HIS"/>
    <property type="match status" value="1"/>
</dbReference>
<sequence length="444" mass="47713">MKKLEGKVGLGIAVLMSCLFLSQTNVHADVTAEQRQLIETQVDQLDDKEESFIPGELIVGLSGNHRIDLKEKSSSNLFGINARVVDDLTLGTNEKERRNHNQVLLIQFSTALELSQVIKQLHKLPEVEYAEPNYVVSSDEVEPATVSTEQTNHVLKATQIIPNDPYWSQMWGLQKIEMPTAWNKTTGSKNVKVAVIDSGVDYKHADLAANVDVSLGYDFVDNDADPQDGKGHGTHVAGTIGAKANNGLGVPGINWNVTIVPIRVLNNEGKGSTSNILKGINWATEKKIPIANYSISGDKYSASKETAIKNYPGLFVGSAGNKGVSLESDPCYPPALDISNMITVGNSDQQDQRSSSSSYSKTKVDLFAPGKSIFSTIPGSYGTKSGTSMAAPHVAGSAALALAQNPNLTTSQLKNKILNSVDKKASLSEFCQTGGRLNTAKLLD</sequence>
<dbReference type="Gene3D" id="3.40.50.200">
    <property type="entry name" value="Peptidase S8/S53 domain"/>
    <property type="match status" value="1"/>
</dbReference>
<name>A0A511J0I9_9ENTE</name>
<dbReference type="AlphaFoldDB" id="A0A511J0I9"/>
<feature type="signal peptide" evidence="7">
    <location>
        <begin position="1"/>
        <end position="28"/>
    </location>
</feature>
<dbReference type="InterPro" id="IPR034204">
    <property type="entry name" value="PfSUB1-like_cat_dom"/>
</dbReference>
<feature type="active site" description="Charge relay system" evidence="5">
    <location>
        <position position="197"/>
    </location>
</feature>
<dbReference type="PANTHER" id="PTHR43806:SF11">
    <property type="entry name" value="CEREVISIN-RELATED"/>
    <property type="match status" value="1"/>
</dbReference>
<keyword evidence="3 5" id="KW-0378">Hydrolase</keyword>
<dbReference type="InterPro" id="IPR036852">
    <property type="entry name" value="Peptidase_S8/S53_dom_sf"/>
</dbReference>
<evidence type="ECO:0000259" key="9">
    <source>
        <dbReference type="Pfam" id="PF22148"/>
    </source>
</evidence>
<keyword evidence="4 5" id="KW-0720">Serine protease</keyword>
<evidence type="ECO:0000313" key="10">
    <source>
        <dbReference type="EMBL" id="GEL91536.1"/>
    </source>
</evidence>
<dbReference type="EMBL" id="BJWF01000006">
    <property type="protein sequence ID" value="GEL91536.1"/>
    <property type="molecule type" value="Genomic_DNA"/>
</dbReference>
<evidence type="ECO:0000259" key="8">
    <source>
        <dbReference type="Pfam" id="PF00082"/>
    </source>
</evidence>
<feature type="domain" description="Peptidase S8/S53" evidence="8">
    <location>
        <begin position="189"/>
        <end position="424"/>
    </location>
</feature>
<dbReference type="PROSITE" id="PS51257">
    <property type="entry name" value="PROKAR_LIPOPROTEIN"/>
    <property type="match status" value="1"/>
</dbReference>
<protein>
    <submittedName>
        <fullName evidence="10">Uncharacterized protein</fullName>
    </submittedName>
</protein>
<reference evidence="10 11" key="1">
    <citation type="submission" date="2019-07" db="EMBL/GenBank/DDBJ databases">
        <title>Whole genome shotgun sequence of Enterococcus villorum NBRC 100699.</title>
        <authorList>
            <person name="Hosoyama A."/>
            <person name="Uohara A."/>
            <person name="Ohji S."/>
            <person name="Ichikawa N."/>
        </authorList>
    </citation>
    <scope>NUCLEOTIDE SEQUENCE [LARGE SCALE GENOMIC DNA]</scope>
    <source>
        <strain evidence="10 11">NBRC 100699</strain>
    </source>
</reference>
<dbReference type="PROSITE" id="PS51892">
    <property type="entry name" value="SUBTILASE"/>
    <property type="match status" value="1"/>
</dbReference>
<dbReference type="Pfam" id="PF00082">
    <property type="entry name" value="Peptidase_S8"/>
    <property type="match status" value="1"/>
</dbReference>
<dbReference type="InterPro" id="IPR022398">
    <property type="entry name" value="Peptidase_S8_His-AS"/>
</dbReference>
<feature type="chain" id="PRO_5021930364" evidence="7">
    <location>
        <begin position="29"/>
        <end position="444"/>
    </location>
</feature>
<dbReference type="Pfam" id="PF22148">
    <property type="entry name" value="Fervidolysin_NPro-like"/>
    <property type="match status" value="1"/>
</dbReference>
<evidence type="ECO:0000256" key="1">
    <source>
        <dbReference type="ARBA" id="ARBA00011073"/>
    </source>
</evidence>
<evidence type="ECO:0000256" key="4">
    <source>
        <dbReference type="ARBA" id="ARBA00022825"/>
    </source>
</evidence>
<gene>
    <name evidence="10" type="ORF">EVI01_08730</name>
</gene>